<proteinExistence type="predicted"/>
<dbReference type="Gene3D" id="3.40.50.620">
    <property type="entry name" value="HUPs"/>
    <property type="match status" value="1"/>
</dbReference>
<dbReference type="GO" id="GO:0005886">
    <property type="term" value="C:plasma membrane"/>
    <property type="evidence" value="ECO:0007669"/>
    <property type="project" value="TreeGrafter"/>
</dbReference>
<protein>
    <submittedName>
        <fullName evidence="3">YdcF family protein</fullName>
    </submittedName>
</protein>
<dbReference type="PANTHER" id="PTHR30336:SF20">
    <property type="entry name" value="DUF218 DOMAIN-CONTAINING PROTEIN"/>
    <property type="match status" value="1"/>
</dbReference>
<evidence type="ECO:0000313" key="4">
    <source>
        <dbReference type="Proteomes" id="UP000476064"/>
    </source>
</evidence>
<dbReference type="InterPro" id="IPR003848">
    <property type="entry name" value="DUF218"/>
</dbReference>
<dbReference type="AlphaFoldDB" id="A0A6C0G070"/>
<keyword evidence="4" id="KW-1185">Reference proteome</keyword>
<dbReference type="InterPro" id="IPR051599">
    <property type="entry name" value="Cell_Envelope_Assoc"/>
</dbReference>
<feature type="domain" description="DUF218" evidence="2">
    <location>
        <begin position="63"/>
        <end position="207"/>
    </location>
</feature>
<keyword evidence="1" id="KW-1133">Transmembrane helix</keyword>
<dbReference type="RefSeq" id="WP_162358181.1">
    <property type="nucleotide sequence ID" value="NZ_CP048209.1"/>
</dbReference>
<keyword evidence="1" id="KW-0472">Membrane</keyword>
<accession>A0A6C0G070</accession>
<evidence type="ECO:0000259" key="2">
    <source>
        <dbReference type="Pfam" id="PF02698"/>
    </source>
</evidence>
<feature type="transmembrane region" description="Helical" evidence="1">
    <location>
        <begin position="25"/>
        <end position="50"/>
    </location>
</feature>
<dbReference type="KEGG" id="plyc:GXP70_18345"/>
<reference evidence="3 4" key="1">
    <citation type="submission" date="2020-01" db="EMBL/GenBank/DDBJ databases">
        <title>Paenibacillus sp. nov., isolated from tomato rhizosphere.</title>
        <authorList>
            <person name="Weon H.-Y."/>
            <person name="Lee S.A."/>
        </authorList>
    </citation>
    <scope>NUCLEOTIDE SEQUENCE [LARGE SCALE GENOMIC DNA]</scope>
    <source>
        <strain evidence="3 4">12200R-189</strain>
    </source>
</reference>
<dbReference type="Pfam" id="PF02698">
    <property type="entry name" value="DUF218"/>
    <property type="match status" value="1"/>
</dbReference>
<evidence type="ECO:0000313" key="3">
    <source>
        <dbReference type="EMBL" id="QHT61742.1"/>
    </source>
</evidence>
<sequence length="229" mass="25867">MKSAAVPKRTPKRPKRSSRRRFRPFVLLLRICAWVAALGVFWCAYLLWLITSYDAPNPVPKADAAIILGAALWDDQPSPGLRERLESGYELYKQGTVRHFILTGGLDHNGSTLTEAEGMRNYLRLKGVPDSAMVLENDARSTYENLLFSKPLAAKRGWTKLLIVTHDYHAPRAGDIASYLKYPSGTTAVGYKSKVLNLTFNYSREVLAFTKWKADELIMRMGFHLPDSF</sequence>
<name>A0A6C0G070_9BACL</name>
<keyword evidence="1" id="KW-0812">Transmembrane</keyword>
<dbReference type="InterPro" id="IPR014729">
    <property type="entry name" value="Rossmann-like_a/b/a_fold"/>
</dbReference>
<organism evidence="3 4">
    <name type="scientific">Paenibacillus lycopersici</name>
    <dbReference type="NCBI Taxonomy" id="2704462"/>
    <lineage>
        <taxon>Bacteria</taxon>
        <taxon>Bacillati</taxon>
        <taxon>Bacillota</taxon>
        <taxon>Bacilli</taxon>
        <taxon>Bacillales</taxon>
        <taxon>Paenibacillaceae</taxon>
        <taxon>Paenibacillus</taxon>
    </lineage>
</organism>
<dbReference type="PANTHER" id="PTHR30336">
    <property type="entry name" value="INNER MEMBRANE PROTEIN, PROBABLE PERMEASE"/>
    <property type="match status" value="1"/>
</dbReference>
<gene>
    <name evidence="3" type="ORF">GXP70_18345</name>
</gene>
<dbReference type="CDD" id="cd06259">
    <property type="entry name" value="YdcF-like"/>
    <property type="match status" value="1"/>
</dbReference>
<dbReference type="Proteomes" id="UP000476064">
    <property type="component" value="Chromosome"/>
</dbReference>
<evidence type="ECO:0000256" key="1">
    <source>
        <dbReference type="SAM" id="Phobius"/>
    </source>
</evidence>
<dbReference type="EMBL" id="CP048209">
    <property type="protein sequence ID" value="QHT61742.1"/>
    <property type="molecule type" value="Genomic_DNA"/>
</dbReference>